<feature type="transmembrane region" description="Helical" evidence="1">
    <location>
        <begin position="63"/>
        <end position="85"/>
    </location>
</feature>
<sequence length="215" mass="23938">MFCWKRNRRRRVVLNMNRRLWITSAIGLALFLLVWAAMATGLTKAIDEGGLRLFDSWQWLDPFTFFGNGETIGMISVMLVIGLWFFRRDVYGMVLVVVAVGGGYGINEWLKHIIGRARPPHAEVGGFSFPSGHAMIGTIYLLLLAYFLAQTRTKRGEWAAIYGVFGALALLTGLSRLSLQVHYPSDVLGGFLLGGAYVSACLALYRTLVQQCGRL</sequence>
<dbReference type="Proteomes" id="UP001223761">
    <property type="component" value="Chromosome"/>
</dbReference>
<keyword evidence="4" id="KW-1185">Reference proteome</keyword>
<dbReference type="Pfam" id="PF01569">
    <property type="entry name" value="PAP2"/>
    <property type="match status" value="1"/>
</dbReference>
<reference evidence="3 4" key="1">
    <citation type="submission" date="2023-08" db="EMBL/GenBank/DDBJ databases">
        <title>Genome sequencing of the thermostable Gram positive bacteria Geobacillus proteiniphilus strain T-6.</title>
        <authorList>
            <person name="Shulami S."/>
            <person name="Shoham Y."/>
        </authorList>
    </citation>
    <scope>NUCLEOTIDE SEQUENCE [LARGE SCALE GENOMIC DNA]</scope>
    <source>
        <strain evidence="3 4">T-6</strain>
    </source>
</reference>
<feature type="transmembrane region" description="Helical" evidence="1">
    <location>
        <begin position="187"/>
        <end position="205"/>
    </location>
</feature>
<dbReference type="PANTHER" id="PTHR14969:SF13">
    <property type="entry name" value="AT30094P"/>
    <property type="match status" value="1"/>
</dbReference>
<feature type="domain" description="Phosphatidic acid phosphatase type 2/haloperoxidase" evidence="2">
    <location>
        <begin position="90"/>
        <end position="202"/>
    </location>
</feature>
<gene>
    <name evidence="3" type="ORF">RA955_09985</name>
</gene>
<keyword evidence="1" id="KW-1133">Transmembrane helix</keyword>
<accession>A0ABY9MBY2</accession>
<organism evidence="3 4">
    <name type="scientific">Geobacillus proteiniphilus</name>
    <dbReference type="NCBI Taxonomy" id="860353"/>
    <lineage>
        <taxon>Bacteria</taxon>
        <taxon>Bacillati</taxon>
        <taxon>Bacillota</taxon>
        <taxon>Bacilli</taxon>
        <taxon>Bacillales</taxon>
        <taxon>Anoxybacillaceae</taxon>
        <taxon>Geobacillus</taxon>
    </lineage>
</organism>
<dbReference type="EMBL" id="CP133076">
    <property type="protein sequence ID" value="WMJ15173.1"/>
    <property type="molecule type" value="Genomic_DNA"/>
</dbReference>
<evidence type="ECO:0000256" key="1">
    <source>
        <dbReference type="SAM" id="Phobius"/>
    </source>
</evidence>
<keyword evidence="1" id="KW-0812">Transmembrane</keyword>
<feature type="transmembrane region" description="Helical" evidence="1">
    <location>
        <begin position="127"/>
        <end position="148"/>
    </location>
</feature>
<keyword evidence="1" id="KW-0472">Membrane</keyword>
<protein>
    <submittedName>
        <fullName evidence="3">Phosphatase PAP2 family protein</fullName>
    </submittedName>
</protein>
<evidence type="ECO:0000259" key="2">
    <source>
        <dbReference type="SMART" id="SM00014"/>
    </source>
</evidence>
<feature type="transmembrane region" description="Helical" evidence="1">
    <location>
        <begin position="90"/>
        <end position="107"/>
    </location>
</feature>
<evidence type="ECO:0000313" key="3">
    <source>
        <dbReference type="EMBL" id="WMJ15173.1"/>
    </source>
</evidence>
<dbReference type="CDD" id="cd03392">
    <property type="entry name" value="PAP2_like_2"/>
    <property type="match status" value="1"/>
</dbReference>
<dbReference type="Gene3D" id="1.20.144.10">
    <property type="entry name" value="Phosphatidic acid phosphatase type 2/haloperoxidase"/>
    <property type="match status" value="2"/>
</dbReference>
<dbReference type="InterPro" id="IPR000326">
    <property type="entry name" value="PAP2/HPO"/>
</dbReference>
<dbReference type="InterPro" id="IPR036938">
    <property type="entry name" value="PAP2/HPO_sf"/>
</dbReference>
<evidence type="ECO:0000313" key="4">
    <source>
        <dbReference type="Proteomes" id="UP001223761"/>
    </source>
</evidence>
<dbReference type="SMART" id="SM00014">
    <property type="entry name" value="acidPPc"/>
    <property type="match status" value="1"/>
</dbReference>
<dbReference type="SUPFAM" id="SSF48317">
    <property type="entry name" value="Acid phosphatase/Vanadium-dependent haloperoxidase"/>
    <property type="match status" value="1"/>
</dbReference>
<proteinExistence type="predicted"/>
<feature type="transmembrane region" description="Helical" evidence="1">
    <location>
        <begin position="160"/>
        <end position="181"/>
    </location>
</feature>
<name>A0ABY9MBY2_9BACL</name>
<dbReference type="PANTHER" id="PTHR14969">
    <property type="entry name" value="SPHINGOSINE-1-PHOSPHATE PHOSPHOHYDROLASE"/>
    <property type="match status" value="1"/>
</dbReference>